<sequence>MLVRIRGGKDGIAEYLRDGMKSDRVQHRDELDKRICIDGDLSLTDSIIKDMAKTDKPENYLHITLSFAERDINEEKIREVYEDYKNNLMSAYQSEEYNVYAEIHQPKVKSYIDKSTEETVERFPHVHIVIPKMSLLDGKDLNPRGCLH</sequence>
<proteinExistence type="predicted"/>
<gene>
    <name evidence="1" type="ORF">JCM19239_1499</name>
</gene>
<organism evidence="1 2">
    <name type="scientific">Vibrio variabilis</name>
    <dbReference type="NCBI Taxonomy" id="990271"/>
    <lineage>
        <taxon>Bacteria</taxon>
        <taxon>Pseudomonadati</taxon>
        <taxon>Pseudomonadota</taxon>
        <taxon>Gammaproteobacteria</taxon>
        <taxon>Vibrionales</taxon>
        <taxon>Vibrionaceae</taxon>
        <taxon>Vibrio</taxon>
    </lineage>
</organism>
<protein>
    <submittedName>
        <fullName evidence="1">Relaxase</fullName>
    </submittedName>
</protein>
<keyword evidence="2" id="KW-1185">Reference proteome</keyword>
<accession>A0ABQ0JG93</accession>
<name>A0ABQ0JG93_9VIBR</name>
<reference evidence="2" key="1">
    <citation type="submission" date="2014-09" db="EMBL/GenBank/DDBJ databases">
        <title>Vibrio variabilis JCM 19239. (C206) whole genome shotgun sequence.</title>
        <authorList>
            <person name="Sawabe T."/>
            <person name="Meirelles P."/>
            <person name="Nakanishi M."/>
            <person name="Sayaka M."/>
            <person name="Hattori M."/>
            <person name="Ohkuma M."/>
        </authorList>
    </citation>
    <scope>NUCLEOTIDE SEQUENCE [LARGE SCALE GENOMIC DNA]</scope>
    <source>
        <strain evidence="2">JCM 19239</strain>
    </source>
</reference>
<evidence type="ECO:0000313" key="2">
    <source>
        <dbReference type="Proteomes" id="UP000029223"/>
    </source>
</evidence>
<dbReference type="Proteomes" id="UP000029223">
    <property type="component" value="Unassembled WGS sequence"/>
</dbReference>
<dbReference type="EMBL" id="BBMS01000033">
    <property type="protein sequence ID" value="GAL27778.1"/>
    <property type="molecule type" value="Genomic_DNA"/>
</dbReference>
<evidence type="ECO:0000313" key="1">
    <source>
        <dbReference type="EMBL" id="GAL27778.1"/>
    </source>
</evidence>
<comment type="caution">
    <text evidence="1">The sequence shown here is derived from an EMBL/GenBank/DDBJ whole genome shotgun (WGS) entry which is preliminary data.</text>
</comment>